<dbReference type="AlphaFoldDB" id="A0A382J118"/>
<gene>
    <name evidence="2" type="ORF">METZ01_LOCUS258119</name>
</gene>
<evidence type="ECO:0000256" key="1">
    <source>
        <dbReference type="SAM" id="MobiDB-lite"/>
    </source>
</evidence>
<proteinExistence type="predicted"/>
<reference evidence="2" key="1">
    <citation type="submission" date="2018-05" db="EMBL/GenBank/DDBJ databases">
        <authorList>
            <person name="Lanie J.A."/>
            <person name="Ng W.-L."/>
            <person name="Kazmierczak K.M."/>
            <person name="Andrzejewski T.M."/>
            <person name="Davidsen T.M."/>
            <person name="Wayne K.J."/>
            <person name="Tettelin H."/>
            <person name="Glass J.I."/>
            <person name="Rusch D."/>
            <person name="Podicherti R."/>
            <person name="Tsui H.-C.T."/>
            <person name="Winkler M.E."/>
        </authorList>
    </citation>
    <scope>NUCLEOTIDE SEQUENCE</scope>
</reference>
<feature type="non-terminal residue" evidence="2">
    <location>
        <position position="1"/>
    </location>
</feature>
<dbReference type="EMBL" id="UINC01070821">
    <property type="protein sequence ID" value="SVC05265.1"/>
    <property type="molecule type" value="Genomic_DNA"/>
</dbReference>
<evidence type="ECO:0000313" key="2">
    <source>
        <dbReference type="EMBL" id="SVC05265.1"/>
    </source>
</evidence>
<sequence>AETGRSHPALSYPGRGALPRLRPVAEGPPRSRPQKNIRNVLRHLSL</sequence>
<accession>A0A382J118</accession>
<feature type="region of interest" description="Disordered" evidence="1">
    <location>
        <begin position="1"/>
        <end position="46"/>
    </location>
</feature>
<name>A0A382J118_9ZZZZ</name>
<organism evidence="2">
    <name type="scientific">marine metagenome</name>
    <dbReference type="NCBI Taxonomy" id="408172"/>
    <lineage>
        <taxon>unclassified sequences</taxon>
        <taxon>metagenomes</taxon>
        <taxon>ecological metagenomes</taxon>
    </lineage>
</organism>
<protein>
    <submittedName>
        <fullName evidence="2">Uncharacterized protein</fullName>
    </submittedName>
</protein>
<feature type="non-terminal residue" evidence="2">
    <location>
        <position position="46"/>
    </location>
</feature>